<reference evidence="2 3" key="1">
    <citation type="submission" date="2019-03" db="EMBL/GenBank/DDBJ databases">
        <title>Genome Sequencing and Assembly of Various Microbes Isolated from Partially Reclaimed Soil and Acid Mine Drainage (AMD) Site.</title>
        <authorList>
            <person name="Steinbock B."/>
            <person name="Bechtold R."/>
            <person name="Sevigny J.L."/>
            <person name="Thomas D."/>
            <person name="Cuthill L.R."/>
            <person name="Aveiro Johannsen E.J."/>
            <person name="Thomas K."/>
            <person name="Ghosh A."/>
        </authorList>
    </citation>
    <scope>NUCLEOTIDE SEQUENCE [LARGE SCALE GENOMIC DNA]</scope>
    <source>
        <strain evidence="2 3">F-B2</strain>
    </source>
</reference>
<comment type="caution">
    <text evidence="2">The sequence shown here is derived from an EMBL/GenBank/DDBJ whole genome shotgun (WGS) entry which is preliminary data.</text>
</comment>
<feature type="domain" description="HTH cro/C1-type" evidence="1">
    <location>
        <begin position="14"/>
        <end position="78"/>
    </location>
</feature>
<dbReference type="AlphaFoldDB" id="A0A4V3B3Y8"/>
<dbReference type="CDD" id="cd00093">
    <property type="entry name" value="HTH_XRE"/>
    <property type="match status" value="1"/>
</dbReference>
<evidence type="ECO:0000313" key="3">
    <source>
        <dbReference type="Proteomes" id="UP000295633"/>
    </source>
</evidence>
<sequence length="84" mass="9024">MWNEEKAARLGLSLRRLRGAKGLSQESLAHQAGITKNQLQLIETGRASGRKGESGPSNPRMATLVGLASVLELDVSELLRSAEL</sequence>
<evidence type="ECO:0000259" key="1">
    <source>
        <dbReference type="PROSITE" id="PS50943"/>
    </source>
</evidence>
<gene>
    <name evidence="2" type="ORF">E2R54_02125</name>
</gene>
<accession>A0A4V3B3Y8</accession>
<dbReference type="EMBL" id="SMZX01000001">
    <property type="protein sequence ID" value="TDL46363.1"/>
    <property type="molecule type" value="Genomic_DNA"/>
</dbReference>
<protein>
    <submittedName>
        <fullName evidence="2">XRE family transcriptional regulator</fullName>
    </submittedName>
</protein>
<dbReference type="GO" id="GO:0003677">
    <property type="term" value="F:DNA binding"/>
    <property type="evidence" value="ECO:0007669"/>
    <property type="project" value="InterPro"/>
</dbReference>
<dbReference type="RefSeq" id="WP_133399332.1">
    <property type="nucleotide sequence ID" value="NZ_SMZX01000001.1"/>
</dbReference>
<name>A0A4V3B3Y8_9MICO</name>
<dbReference type="InterPro" id="IPR010982">
    <property type="entry name" value="Lambda_DNA-bd_dom_sf"/>
</dbReference>
<proteinExistence type="predicted"/>
<dbReference type="SUPFAM" id="SSF47413">
    <property type="entry name" value="lambda repressor-like DNA-binding domains"/>
    <property type="match status" value="1"/>
</dbReference>
<dbReference type="PROSITE" id="PS50943">
    <property type="entry name" value="HTH_CROC1"/>
    <property type="match status" value="1"/>
</dbReference>
<dbReference type="Pfam" id="PF13560">
    <property type="entry name" value="HTH_31"/>
    <property type="match status" value="1"/>
</dbReference>
<dbReference type="InterPro" id="IPR001387">
    <property type="entry name" value="Cro/C1-type_HTH"/>
</dbReference>
<dbReference type="Proteomes" id="UP000295633">
    <property type="component" value="Unassembled WGS sequence"/>
</dbReference>
<evidence type="ECO:0000313" key="2">
    <source>
        <dbReference type="EMBL" id="TDL46363.1"/>
    </source>
</evidence>
<organism evidence="2 3">
    <name type="scientific">Microbacterium oleivorans</name>
    <dbReference type="NCBI Taxonomy" id="273677"/>
    <lineage>
        <taxon>Bacteria</taxon>
        <taxon>Bacillati</taxon>
        <taxon>Actinomycetota</taxon>
        <taxon>Actinomycetes</taxon>
        <taxon>Micrococcales</taxon>
        <taxon>Microbacteriaceae</taxon>
        <taxon>Microbacterium</taxon>
    </lineage>
</organism>
<dbReference type="Gene3D" id="1.10.260.40">
    <property type="entry name" value="lambda repressor-like DNA-binding domains"/>
    <property type="match status" value="1"/>
</dbReference>
<dbReference type="SMART" id="SM00530">
    <property type="entry name" value="HTH_XRE"/>
    <property type="match status" value="1"/>
</dbReference>